<organism evidence="1 2">
    <name type="scientific">Flagellimonas eckloniae</name>
    <dbReference type="NCBI Taxonomy" id="346185"/>
    <lineage>
        <taxon>Bacteria</taxon>
        <taxon>Pseudomonadati</taxon>
        <taxon>Bacteroidota</taxon>
        <taxon>Flavobacteriia</taxon>
        <taxon>Flavobacteriales</taxon>
        <taxon>Flavobacteriaceae</taxon>
        <taxon>Flagellimonas</taxon>
    </lineage>
</organism>
<dbReference type="PANTHER" id="PTHR35841">
    <property type="entry name" value="PHOSPHONATES-BINDING PERIPLASMIC PROTEIN"/>
    <property type="match status" value="1"/>
</dbReference>
<dbReference type="SUPFAM" id="SSF53850">
    <property type="entry name" value="Periplasmic binding protein-like II"/>
    <property type="match status" value="1"/>
</dbReference>
<accession>A0A0Q0XNM2</accession>
<dbReference type="Gene3D" id="3.40.190.10">
    <property type="entry name" value="Periplasmic binding protein-like II"/>
    <property type="match status" value="2"/>
</dbReference>
<dbReference type="RefSeq" id="WP_055395801.1">
    <property type="nucleotide sequence ID" value="NZ_LCTZ01000002.1"/>
</dbReference>
<dbReference type="EMBL" id="LCTZ01000002">
    <property type="protein sequence ID" value="KQC30647.1"/>
    <property type="molecule type" value="Genomic_DNA"/>
</dbReference>
<evidence type="ECO:0000313" key="2">
    <source>
        <dbReference type="Proteomes" id="UP000050827"/>
    </source>
</evidence>
<dbReference type="Pfam" id="PF12974">
    <property type="entry name" value="Phosphonate-bd"/>
    <property type="match status" value="1"/>
</dbReference>
<comment type="caution">
    <text evidence="1">The sequence shown here is derived from an EMBL/GenBank/DDBJ whole genome shotgun (WGS) entry which is preliminary data.</text>
</comment>
<protein>
    <recommendedName>
        <fullName evidence="3">Phosphonate ABC transporter substrate-binding protein</fullName>
    </recommendedName>
</protein>
<dbReference type="OrthoDB" id="9781943at2"/>
<sequence length="305" mass="34180">MKKKIFTLFSIILIGLTQIGCENAKKPLTLATYTYSTNNRIDNLRPVAKDLETLLKRPIHIKSYPDVASFLDGIKSDQVDIGLINTLGYLLLSLDNQNMHPIATLKVREDAVDNYKTVVLSNNDSVTDLNALEVKTNNLSMMFVSEGSTSGNLVPRLLLSSLGIKSPENQFKKVIYGGNHTSTFEKFMEGESDICSIGSNEYFKQIQKDSTFLTSARVLWLSEEIPLGPVLLNNKLSKSDKKEISDLFFNLHETNSNALESLKAGWSEAKQAERFHPIGDRYYNNFRVVNDNSTDLSGILNLFVK</sequence>
<proteinExistence type="predicted"/>
<reference evidence="1 2" key="1">
    <citation type="submission" date="2015-04" db="EMBL/GenBank/DDBJ databases">
        <title>Complete genome of flavobacterium.</title>
        <authorList>
            <person name="Kwon Y.M."/>
            <person name="Kim S.-J."/>
        </authorList>
    </citation>
    <scope>NUCLEOTIDE SEQUENCE [LARGE SCALE GENOMIC DNA]</scope>
    <source>
        <strain evidence="1 2">DK169</strain>
    </source>
</reference>
<name>A0A0Q0XNM2_9FLAO</name>
<dbReference type="STRING" id="346185.AAY42_12750"/>
<dbReference type="PANTHER" id="PTHR35841:SF1">
    <property type="entry name" value="PHOSPHONATES-BINDING PERIPLASMIC PROTEIN"/>
    <property type="match status" value="1"/>
</dbReference>
<dbReference type="Proteomes" id="UP000050827">
    <property type="component" value="Unassembled WGS sequence"/>
</dbReference>
<dbReference type="AlphaFoldDB" id="A0A0Q0XNM2"/>
<evidence type="ECO:0008006" key="3">
    <source>
        <dbReference type="Google" id="ProtNLM"/>
    </source>
</evidence>
<gene>
    <name evidence="1" type="ORF">AAY42_12750</name>
</gene>
<keyword evidence="2" id="KW-1185">Reference proteome</keyword>
<evidence type="ECO:0000313" key="1">
    <source>
        <dbReference type="EMBL" id="KQC30647.1"/>
    </source>
</evidence>